<protein>
    <submittedName>
        <fullName evidence="2">Molybdopterin binding oxidoreductase</fullName>
    </submittedName>
</protein>
<dbReference type="AlphaFoldDB" id="A0A165MLQ5"/>
<dbReference type="InterPro" id="IPR000572">
    <property type="entry name" value="OxRdtase_Mopterin-bd_dom"/>
</dbReference>
<dbReference type="InterPro" id="IPR036374">
    <property type="entry name" value="OxRdtase_Mopterin-bd_sf"/>
</dbReference>
<dbReference type="SUPFAM" id="SSF81296">
    <property type="entry name" value="E set domains"/>
    <property type="match status" value="1"/>
</dbReference>
<dbReference type="SUPFAM" id="SSF56524">
    <property type="entry name" value="Oxidoreductase molybdopterin-binding domain"/>
    <property type="match status" value="1"/>
</dbReference>
<reference evidence="2 3" key="1">
    <citation type="journal article" date="2016" name="Mol. Biol. Evol.">
        <title>Comparative Genomics of Early-Diverging Mushroom-Forming Fungi Provides Insights into the Origins of Lignocellulose Decay Capabilities.</title>
        <authorList>
            <person name="Nagy L.G."/>
            <person name="Riley R."/>
            <person name="Tritt A."/>
            <person name="Adam C."/>
            <person name="Daum C."/>
            <person name="Floudas D."/>
            <person name="Sun H."/>
            <person name="Yadav J.S."/>
            <person name="Pangilinan J."/>
            <person name="Larsson K.H."/>
            <person name="Matsuura K."/>
            <person name="Barry K."/>
            <person name="Labutti K."/>
            <person name="Kuo R."/>
            <person name="Ohm R.A."/>
            <person name="Bhattacharya S.S."/>
            <person name="Shirouzu T."/>
            <person name="Yoshinaga Y."/>
            <person name="Martin F.M."/>
            <person name="Grigoriev I.V."/>
            <person name="Hibbett D.S."/>
        </authorList>
    </citation>
    <scope>NUCLEOTIDE SEQUENCE [LARGE SCALE GENOMIC DNA]</scope>
    <source>
        <strain evidence="2 3">L-15889</strain>
    </source>
</reference>
<dbReference type="GO" id="GO:0008482">
    <property type="term" value="F:sulfite oxidase activity"/>
    <property type="evidence" value="ECO:0007669"/>
    <property type="project" value="TreeGrafter"/>
</dbReference>
<dbReference type="InterPro" id="IPR008335">
    <property type="entry name" value="Mopterin_OxRdtase_euk"/>
</dbReference>
<dbReference type="OrthoDB" id="10051395at2759"/>
<proteinExistence type="predicted"/>
<dbReference type="GO" id="GO:0020037">
    <property type="term" value="F:heme binding"/>
    <property type="evidence" value="ECO:0007669"/>
    <property type="project" value="TreeGrafter"/>
</dbReference>
<sequence>MIGRSIFKLLSEASRFPCQQVEITVTLQCSGTRRIEQIQEYPGDGDELINAPWGEGAIGTAVYCRVSLKKVLKFACGGLKPEGKHLEFLGADTYFKKGDAYNYAVSVSTRKMRNQGGEEVILAWEMDGKPLPKIHGFPLRAVVTGIIGACRGSGFTRSTRLRNRAEALCRARSMCLHYTNQGWAYSGGGNWPERVEVSPETALPRAWRLSVPIDAEDWAEFCVRTWDSSCNTEPTFVRSAQNWDLRVTSSCHRIKLYSMNRTKPETKARLEAFAARGESITPVTRPTAFGLGDMNE</sequence>
<dbReference type="Gene3D" id="3.90.420.10">
    <property type="entry name" value="Oxidoreductase, molybdopterin-binding domain"/>
    <property type="match status" value="1"/>
</dbReference>
<evidence type="ECO:0000313" key="2">
    <source>
        <dbReference type="EMBL" id="KZT65853.1"/>
    </source>
</evidence>
<dbReference type="GO" id="GO:0006790">
    <property type="term" value="P:sulfur compound metabolic process"/>
    <property type="evidence" value="ECO:0007669"/>
    <property type="project" value="TreeGrafter"/>
</dbReference>
<dbReference type="Pfam" id="PF00174">
    <property type="entry name" value="Oxidored_molyb"/>
    <property type="match status" value="1"/>
</dbReference>
<dbReference type="PANTHER" id="PTHR19372:SF6">
    <property type="entry name" value="SULFITE OXIDASE"/>
    <property type="match status" value="1"/>
</dbReference>
<keyword evidence="3" id="KW-1185">Reference proteome</keyword>
<feature type="domain" description="Oxidoreductase molybdopterin-binding" evidence="1">
    <location>
        <begin position="18"/>
        <end position="149"/>
    </location>
</feature>
<dbReference type="PANTHER" id="PTHR19372">
    <property type="entry name" value="SULFITE REDUCTASE"/>
    <property type="match status" value="1"/>
</dbReference>
<dbReference type="Gene3D" id="2.60.40.650">
    <property type="match status" value="1"/>
</dbReference>
<evidence type="ECO:0000313" key="3">
    <source>
        <dbReference type="Proteomes" id="UP000076727"/>
    </source>
</evidence>
<organism evidence="2 3">
    <name type="scientific">Daedalea quercina L-15889</name>
    <dbReference type="NCBI Taxonomy" id="1314783"/>
    <lineage>
        <taxon>Eukaryota</taxon>
        <taxon>Fungi</taxon>
        <taxon>Dikarya</taxon>
        <taxon>Basidiomycota</taxon>
        <taxon>Agaricomycotina</taxon>
        <taxon>Agaricomycetes</taxon>
        <taxon>Polyporales</taxon>
        <taxon>Fomitopsis</taxon>
    </lineage>
</organism>
<dbReference type="Proteomes" id="UP000076727">
    <property type="component" value="Unassembled WGS sequence"/>
</dbReference>
<dbReference type="STRING" id="1314783.A0A165MLQ5"/>
<dbReference type="GO" id="GO:0005739">
    <property type="term" value="C:mitochondrion"/>
    <property type="evidence" value="ECO:0007669"/>
    <property type="project" value="TreeGrafter"/>
</dbReference>
<gene>
    <name evidence="2" type="ORF">DAEQUDRAFT_799399</name>
</gene>
<accession>A0A165MLQ5</accession>
<evidence type="ECO:0000259" key="1">
    <source>
        <dbReference type="Pfam" id="PF00174"/>
    </source>
</evidence>
<dbReference type="GO" id="GO:0043546">
    <property type="term" value="F:molybdopterin cofactor binding"/>
    <property type="evidence" value="ECO:0007669"/>
    <property type="project" value="TreeGrafter"/>
</dbReference>
<name>A0A165MLQ5_9APHY</name>
<dbReference type="PRINTS" id="PR00407">
    <property type="entry name" value="EUMOPTERIN"/>
</dbReference>
<dbReference type="EMBL" id="KV429099">
    <property type="protein sequence ID" value="KZT65853.1"/>
    <property type="molecule type" value="Genomic_DNA"/>
</dbReference>
<dbReference type="InterPro" id="IPR014756">
    <property type="entry name" value="Ig_E-set"/>
</dbReference>